<dbReference type="PANTHER" id="PTHR46157">
    <property type="entry name" value="K(+) EFFLUX ANTIPORTER 3, CHLOROPLASTIC"/>
    <property type="match status" value="1"/>
</dbReference>
<dbReference type="AlphaFoldDB" id="A0A094JBA6"/>
<keyword evidence="14" id="KW-1185">Reference proteome</keyword>
<evidence type="ECO:0000313" key="14">
    <source>
        <dbReference type="Proteomes" id="UP000029264"/>
    </source>
</evidence>
<feature type="transmembrane region" description="Helical" evidence="11">
    <location>
        <begin position="325"/>
        <end position="346"/>
    </location>
</feature>
<evidence type="ECO:0000256" key="6">
    <source>
        <dbReference type="ARBA" id="ARBA00022692"/>
    </source>
</evidence>
<dbReference type="RefSeq" id="WP_037443291.1">
    <property type="nucleotide sequence ID" value="NZ_JPEO01000008.1"/>
</dbReference>
<evidence type="ECO:0000256" key="3">
    <source>
        <dbReference type="ARBA" id="ARBA00022448"/>
    </source>
</evidence>
<dbReference type="PROSITE" id="PS51201">
    <property type="entry name" value="RCK_N"/>
    <property type="match status" value="1"/>
</dbReference>
<reference evidence="13 14" key="1">
    <citation type="submission" date="2014-06" db="EMBL/GenBank/DDBJ databases">
        <title>Shewanella sp. YQH10.</title>
        <authorList>
            <person name="Liu Y."/>
            <person name="Zeng R."/>
        </authorList>
    </citation>
    <scope>NUCLEOTIDE SEQUENCE [LARGE SCALE GENOMIC DNA]</scope>
    <source>
        <strain evidence="13 14">YQH10</strain>
    </source>
</reference>
<sequence>MAHQMLTQLLMMLLIAMVAIVLLRRLKLPPLLAYLFTGVLSGPAGFNWISQNTIHSAAELGVVLLMFTLGLEFSIPKLWSMRRTVFGLGSIQMLLTALLVTALALTFINDLHQAVVIGFAVALSSTAIVLKLLSDNGQLAHRHGELAVSVLLFQDLAVVPLLILIPLLAEAEPGEFMPLLGVALAKGVLAFVALMSVGKWLLPRLFDEVARSRINELFVLSALVVALTAGVATYWLGLSMALGAFLAGMMLGESQYRRQLEADIRPFRDLLMGLFFISIGMLLDIGHLVSVWWQLLLLTLVLMLLKGLVIIGLMRLAGENLKTSVATAASLAQMGEFSFVILALAVSQQLLASDIANLMVMSGVLSMAFTPTLIRIATRKLPRFSTRKISPAPAKGAIGETQVLLLGFGRVGQVIARFLKQQQISYRALDFDPMQVYQGRAAGEPLFFGDAFKRAILKQAAIAHAETIIITFSQHPHIDNLVALCRQLAPDSKILVRTRDDKQMTKLKQAGADLVIPEVLEGSLMLVSQVLHHSGVPLSQILRLLENERRHQYPYLHGYFSAQASDLAYEQLFALPLAAGAYIVGKSMTDIPWDNLEIKLSNVRRAGTEQAVDEAWQFAAGDVLLLQGIPSKLERAEQWLLTGL</sequence>
<dbReference type="Proteomes" id="UP000029264">
    <property type="component" value="Unassembled WGS sequence"/>
</dbReference>
<feature type="transmembrane region" description="Helical" evidence="11">
    <location>
        <begin position="214"/>
        <end position="232"/>
    </location>
</feature>
<dbReference type="PANTHER" id="PTHR46157:SF4">
    <property type="entry name" value="K(+) EFFLUX ANTIPORTER 3, CHLOROPLASTIC"/>
    <property type="match status" value="1"/>
</dbReference>
<keyword evidence="10 11" id="KW-0472">Membrane</keyword>
<dbReference type="InterPro" id="IPR038770">
    <property type="entry name" value="Na+/solute_symporter_sf"/>
</dbReference>
<keyword evidence="8 11" id="KW-1133">Transmembrane helix</keyword>
<evidence type="ECO:0000256" key="11">
    <source>
        <dbReference type="SAM" id="Phobius"/>
    </source>
</evidence>
<evidence type="ECO:0000256" key="4">
    <source>
        <dbReference type="ARBA" id="ARBA00022449"/>
    </source>
</evidence>
<keyword evidence="5" id="KW-0633">Potassium transport</keyword>
<dbReference type="EMBL" id="JPEO01000008">
    <property type="protein sequence ID" value="KFZ37205.1"/>
    <property type="molecule type" value="Genomic_DNA"/>
</dbReference>
<gene>
    <name evidence="13" type="ORF">HR45_12415</name>
</gene>
<feature type="transmembrane region" description="Helical" evidence="11">
    <location>
        <begin position="180"/>
        <end position="202"/>
    </location>
</feature>
<name>A0A094JBA6_9GAMM</name>
<evidence type="ECO:0000259" key="12">
    <source>
        <dbReference type="PROSITE" id="PS51201"/>
    </source>
</evidence>
<feature type="transmembrane region" description="Helical" evidence="11">
    <location>
        <begin position="114"/>
        <end position="134"/>
    </location>
</feature>
<keyword evidence="4" id="KW-0050">Antiport</keyword>
<dbReference type="STRING" id="1515746.HR45_12415"/>
<comment type="caution">
    <text evidence="13">The sequence shown here is derived from an EMBL/GenBank/DDBJ whole genome shotgun (WGS) entry which is preliminary data.</text>
</comment>
<evidence type="ECO:0000256" key="9">
    <source>
        <dbReference type="ARBA" id="ARBA00023065"/>
    </source>
</evidence>
<feature type="transmembrane region" description="Helical" evidence="11">
    <location>
        <begin position="146"/>
        <end position="168"/>
    </location>
</feature>
<dbReference type="FunFam" id="3.40.50.720:FF:000036">
    <property type="entry name" value="Glutathione-regulated potassium-efflux system protein KefB"/>
    <property type="match status" value="1"/>
</dbReference>
<dbReference type="GO" id="GO:0006813">
    <property type="term" value="P:potassium ion transport"/>
    <property type="evidence" value="ECO:0007669"/>
    <property type="project" value="UniProtKB-KW"/>
</dbReference>
<keyword evidence="6 11" id="KW-0812">Transmembrane</keyword>
<evidence type="ECO:0000256" key="7">
    <source>
        <dbReference type="ARBA" id="ARBA00022958"/>
    </source>
</evidence>
<evidence type="ECO:0000256" key="1">
    <source>
        <dbReference type="ARBA" id="ARBA00004127"/>
    </source>
</evidence>
<feature type="transmembrane region" description="Helical" evidence="11">
    <location>
        <begin position="291"/>
        <end position="313"/>
    </location>
</feature>
<dbReference type="SUPFAM" id="SSF51735">
    <property type="entry name" value="NAD(P)-binding Rossmann-fold domains"/>
    <property type="match status" value="1"/>
</dbReference>
<evidence type="ECO:0000256" key="5">
    <source>
        <dbReference type="ARBA" id="ARBA00022538"/>
    </source>
</evidence>
<evidence type="ECO:0000256" key="10">
    <source>
        <dbReference type="ARBA" id="ARBA00023136"/>
    </source>
</evidence>
<feature type="transmembrane region" description="Helical" evidence="11">
    <location>
        <begin position="55"/>
        <end position="73"/>
    </location>
</feature>
<keyword evidence="3" id="KW-0813">Transport</keyword>
<organism evidence="13 14">
    <name type="scientific">Shewanella mangrovi</name>
    <dbReference type="NCBI Taxonomy" id="1515746"/>
    <lineage>
        <taxon>Bacteria</taxon>
        <taxon>Pseudomonadati</taxon>
        <taxon>Pseudomonadota</taxon>
        <taxon>Gammaproteobacteria</taxon>
        <taxon>Alteromonadales</taxon>
        <taxon>Shewanellaceae</taxon>
        <taxon>Shewanella</taxon>
    </lineage>
</organism>
<protein>
    <submittedName>
        <fullName evidence="13">Potassium transporter</fullName>
    </submittedName>
</protein>
<dbReference type="Pfam" id="PF02254">
    <property type="entry name" value="TrkA_N"/>
    <property type="match status" value="1"/>
</dbReference>
<feature type="transmembrane region" description="Helical" evidence="11">
    <location>
        <begin position="6"/>
        <end position="24"/>
    </location>
</feature>
<feature type="transmembrane region" description="Helical" evidence="11">
    <location>
        <begin position="268"/>
        <end position="285"/>
    </location>
</feature>
<feature type="domain" description="RCK N-terminal" evidence="12">
    <location>
        <begin position="400"/>
        <end position="517"/>
    </location>
</feature>
<dbReference type="Pfam" id="PF00999">
    <property type="entry name" value="Na_H_Exchanger"/>
    <property type="match status" value="1"/>
</dbReference>
<keyword evidence="7" id="KW-0630">Potassium</keyword>
<dbReference type="InterPro" id="IPR003148">
    <property type="entry name" value="RCK_N"/>
</dbReference>
<evidence type="ECO:0000256" key="2">
    <source>
        <dbReference type="ARBA" id="ARBA00005551"/>
    </source>
</evidence>
<evidence type="ECO:0000313" key="13">
    <source>
        <dbReference type="EMBL" id="KFZ37205.1"/>
    </source>
</evidence>
<dbReference type="InterPro" id="IPR036721">
    <property type="entry name" value="RCK_C_sf"/>
</dbReference>
<dbReference type="Gene3D" id="1.20.1530.20">
    <property type="match status" value="1"/>
</dbReference>
<dbReference type="GO" id="GO:0008324">
    <property type="term" value="F:monoatomic cation transmembrane transporter activity"/>
    <property type="evidence" value="ECO:0007669"/>
    <property type="project" value="InterPro"/>
</dbReference>
<dbReference type="eggNOG" id="COG1226">
    <property type="taxonomic scope" value="Bacteria"/>
</dbReference>
<comment type="subcellular location">
    <subcellularLocation>
        <location evidence="1">Endomembrane system</location>
        <topology evidence="1">Multi-pass membrane protein</topology>
    </subcellularLocation>
</comment>
<feature type="transmembrane region" description="Helical" evidence="11">
    <location>
        <begin position="358"/>
        <end position="378"/>
    </location>
</feature>
<dbReference type="InterPro" id="IPR004771">
    <property type="entry name" value="K/H_exchanger"/>
</dbReference>
<accession>A0A094JBA6</accession>
<keyword evidence="9" id="KW-0406">Ion transport</keyword>
<dbReference type="InterPro" id="IPR006153">
    <property type="entry name" value="Cation/H_exchanger_TM"/>
</dbReference>
<evidence type="ECO:0000256" key="8">
    <source>
        <dbReference type="ARBA" id="ARBA00022989"/>
    </source>
</evidence>
<dbReference type="InterPro" id="IPR036291">
    <property type="entry name" value="NAD(P)-bd_dom_sf"/>
</dbReference>
<feature type="transmembrane region" description="Helical" evidence="11">
    <location>
        <begin position="31"/>
        <end position="49"/>
    </location>
</feature>
<dbReference type="NCBIfam" id="TIGR00932">
    <property type="entry name" value="2a37"/>
    <property type="match status" value="1"/>
</dbReference>
<feature type="transmembrane region" description="Helical" evidence="11">
    <location>
        <begin position="85"/>
        <end position="108"/>
    </location>
</feature>
<dbReference type="eggNOG" id="COG0475">
    <property type="taxonomic scope" value="Bacteria"/>
</dbReference>
<dbReference type="Gene3D" id="3.40.50.720">
    <property type="entry name" value="NAD(P)-binding Rossmann-like Domain"/>
    <property type="match status" value="1"/>
</dbReference>
<dbReference type="GO" id="GO:0005886">
    <property type="term" value="C:plasma membrane"/>
    <property type="evidence" value="ECO:0007669"/>
    <property type="project" value="TreeGrafter"/>
</dbReference>
<dbReference type="GO" id="GO:0012505">
    <property type="term" value="C:endomembrane system"/>
    <property type="evidence" value="ECO:0007669"/>
    <property type="project" value="UniProtKB-SubCell"/>
</dbReference>
<dbReference type="OrthoDB" id="9781411at2"/>
<dbReference type="GO" id="GO:1902600">
    <property type="term" value="P:proton transmembrane transport"/>
    <property type="evidence" value="ECO:0007669"/>
    <property type="project" value="InterPro"/>
</dbReference>
<dbReference type="GO" id="GO:0015297">
    <property type="term" value="F:antiporter activity"/>
    <property type="evidence" value="ECO:0007669"/>
    <property type="project" value="UniProtKB-KW"/>
</dbReference>
<dbReference type="SUPFAM" id="SSF116726">
    <property type="entry name" value="TrkA C-terminal domain-like"/>
    <property type="match status" value="1"/>
</dbReference>
<comment type="similarity">
    <text evidence="2">Belongs to the monovalent cation:proton antiporter 2 (CPA2) transporter (TC 2.A.37) family.</text>
</comment>
<proteinExistence type="inferred from homology"/>